<proteinExistence type="predicted"/>
<name>A0A163AUE7_PHYB8</name>
<gene>
    <name evidence="2" type="ORF">PHYBLDRAFT_75904</name>
</gene>
<keyword evidence="3" id="KW-1185">Reference proteome</keyword>
<dbReference type="EMBL" id="KV440976">
    <property type="protein sequence ID" value="OAD75901.1"/>
    <property type="molecule type" value="Genomic_DNA"/>
</dbReference>
<feature type="region of interest" description="Disordered" evidence="1">
    <location>
        <begin position="1"/>
        <end position="24"/>
    </location>
</feature>
<evidence type="ECO:0000313" key="2">
    <source>
        <dbReference type="EMBL" id="OAD75901.1"/>
    </source>
</evidence>
<dbReference type="InParanoid" id="A0A163AUE7"/>
<organism evidence="2 3">
    <name type="scientific">Phycomyces blakesleeanus (strain ATCC 8743b / DSM 1359 / FGSC 10004 / NBRC 33097 / NRRL 1555)</name>
    <dbReference type="NCBI Taxonomy" id="763407"/>
    <lineage>
        <taxon>Eukaryota</taxon>
        <taxon>Fungi</taxon>
        <taxon>Fungi incertae sedis</taxon>
        <taxon>Mucoromycota</taxon>
        <taxon>Mucoromycotina</taxon>
        <taxon>Mucoromycetes</taxon>
        <taxon>Mucorales</taxon>
        <taxon>Phycomycetaceae</taxon>
        <taxon>Phycomyces</taxon>
    </lineage>
</organism>
<dbReference type="GeneID" id="29004010"/>
<dbReference type="VEuPathDB" id="FungiDB:PHYBLDRAFT_75904"/>
<sequence length="83" mass="9181">MEKVRQALAQQVSKEAEDRRATELAAENPKSIDVHMRDIYGTAIDSNYGPTNSATQLCTDRTHPFKEDAEMQISGEGSSSHDN</sequence>
<reference evidence="3" key="1">
    <citation type="submission" date="2015-06" db="EMBL/GenBank/DDBJ databases">
        <title>Expansion of signal transduction pathways in fungi by whole-genome duplication.</title>
        <authorList>
            <consortium name="DOE Joint Genome Institute"/>
            <person name="Corrochano L.M."/>
            <person name="Kuo A."/>
            <person name="Marcet-Houben M."/>
            <person name="Polaino S."/>
            <person name="Salamov A."/>
            <person name="Villalobos J.M."/>
            <person name="Alvarez M.I."/>
            <person name="Avalos J."/>
            <person name="Benito E.P."/>
            <person name="Benoit I."/>
            <person name="Burger G."/>
            <person name="Camino L.P."/>
            <person name="Canovas D."/>
            <person name="Cerda-Olmedo E."/>
            <person name="Cheng J.-F."/>
            <person name="Dominguez A."/>
            <person name="Elias M."/>
            <person name="Eslava A.P."/>
            <person name="Glaser F."/>
            <person name="Grimwood J."/>
            <person name="Gutierrez G."/>
            <person name="Heitman J."/>
            <person name="Henrissat B."/>
            <person name="Iturriaga E.A."/>
            <person name="Lang B.F."/>
            <person name="Lavin J.L."/>
            <person name="Lee S."/>
            <person name="Li W."/>
            <person name="Lindquist E."/>
            <person name="Lopez-Garcia S."/>
            <person name="Luque E.M."/>
            <person name="Marcos A.T."/>
            <person name="Martin J."/>
            <person name="McCluskey K."/>
            <person name="Medina H.R."/>
            <person name="Miralles-Duran A."/>
            <person name="Miyazaki A."/>
            <person name="Munoz-Torres E."/>
            <person name="Oguiza J.A."/>
            <person name="Ohm R."/>
            <person name="Olmedo M."/>
            <person name="Orejas M."/>
            <person name="Ortiz-Castellanos L."/>
            <person name="Pisabarro A.G."/>
            <person name="Rodriguez-Romero J."/>
            <person name="Ruiz-Herrera J."/>
            <person name="Ruiz-Vazquez R."/>
            <person name="Sanz C."/>
            <person name="Schackwitz W."/>
            <person name="Schmutz J."/>
            <person name="Shahriari M."/>
            <person name="Shelest E."/>
            <person name="Silva-Franco F."/>
            <person name="Soanes D."/>
            <person name="Syed K."/>
            <person name="Tagua V.G."/>
            <person name="Talbot N.J."/>
            <person name="Thon M."/>
            <person name="De vries R.P."/>
            <person name="Wiebenga A."/>
            <person name="Yadav J.S."/>
            <person name="Braun E.L."/>
            <person name="Baker S."/>
            <person name="Garre V."/>
            <person name="Horwitz B."/>
            <person name="Torres-Martinez S."/>
            <person name="Idnurm A."/>
            <person name="Herrera-Estrella A."/>
            <person name="Gabaldon T."/>
            <person name="Grigoriev I.V."/>
        </authorList>
    </citation>
    <scope>NUCLEOTIDE SEQUENCE [LARGE SCALE GENOMIC DNA]</scope>
    <source>
        <strain evidence="3">NRRL 1555(-)</strain>
    </source>
</reference>
<evidence type="ECO:0000313" key="3">
    <source>
        <dbReference type="Proteomes" id="UP000077315"/>
    </source>
</evidence>
<dbReference type="RefSeq" id="XP_018293941.1">
    <property type="nucleotide sequence ID" value="XM_018443104.1"/>
</dbReference>
<accession>A0A163AUE7</accession>
<dbReference type="AlphaFoldDB" id="A0A163AUE7"/>
<dbReference type="Proteomes" id="UP000077315">
    <property type="component" value="Unassembled WGS sequence"/>
</dbReference>
<feature type="non-terminal residue" evidence="2">
    <location>
        <position position="83"/>
    </location>
</feature>
<evidence type="ECO:0000256" key="1">
    <source>
        <dbReference type="SAM" id="MobiDB-lite"/>
    </source>
</evidence>
<protein>
    <submittedName>
        <fullName evidence="2">Uncharacterized protein</fullName>
    </submittedName>
</protein>